<organism evidence="1 2">
    <name type="scientific">Piscinibacter gummiphilus</name>
    <dbReference type="NCBI Taxonomy" id="946333"/>
    <lineage>
        <taxon>Bacteria</taxon>
        <taxon>Pseudomonadati</taxon>
        <taxon>Pseudomonadota</taxon>
        <taxon>Betaproteobacteria</taxon>
        <taxon>Burkholderiales</taxon>
        <taxon>Sphaerotilaceae</taxon>
        <taxon>Piscinibacter</taxon>
    </lineage>
</organism>
<accession>A0ABZ0CND0</accession>
<reference evidence="1 2" key="1">
    <citation type="submission" date="2023-10" db="EMBL/GenBank/DDBJ databases">
        <title>Bacteria for the degradation of biodegradable plastic PBAT(Polybutylene adipate terephthalate).</title>
        <authorList>
            <person name="Weon H.-Y."/>
            <person name="Yeon J."/>
        </authorList>
    </citation>
    <scope>NUCLEOTIDE SEQUENCE [LARGE SCALE GENOMIC DNA]</scope>
    <source>
        <strain evidence="1 2">SBD 7-3</strain>
    </source>
</reference>
<proteinExistence type="predicted"/>
<keyword evidence="2" id="KW-1185">Reference proteome</keyword>
<dbReference type="RefSeq" id="WP_316698968.1">
    <property type="nucleotide sequence ID" value="NZ_CP136336.1"/>
</dbReference>
<name>A0ABZ0CND0_9BURK</name>
<evidence type="ECO:0000313" key="2">
    <source>
        <dbReference type="Proteomes" id="UP001303946"/>
    </source>
</evidence>
<dbReference type="EMBL" id="CP136336">
    <property type="protein sequence ID" value="WOB06502.1"/>
    <property type="molecule type" value="Genomic_DNA"/>
</dbReference>
<protein>
    <submittedName>
        <fullName evidence="1">Uncharacterized protein</fullName>
    </submittedName>
</protein>
<dbReference type="Proteomes" id="UP001303946">
    <property type="component" value="Chromosome"/>
</dbReference>
<evidence type="ECO:0000313" key="1">
    <source>
        <dbReference type="EMBL" id="WOB06502.1"/>
    </source>
</evidence>
<sequence>MRKLPPQDFAVSTDVGGSTLAFTCDMSIGPNGNVRAMLPPHVAANAGFMKRLAKAVEEARNDRDNPARLQIQVLRKNTYVSCTTRGPVVDVISKVVQSYARKS</sequence>
<gene>
    <name evidence="1" type="ORF">RXV79_16390</name>
</gene>